<keyword evidence="3" id="KW-1185">Reference proteome</keyword>
<feature type="compositionally biased region" description="Basic and acidic residues" evidence="1">
    <location>
        <begin position="1"/>
        <end position="14"/>
    </location>
</feature>
<proteinExistence type="predicted"/>
<reference evidence="2 3" key="1">
    <citation type="submission" date="2019-05" db="EMBL/GenBank/DDBJ databases">
        <title>Another draft genome of Portunus trituberculatus and its Hox gene families provides insights of decapod evolution.</title>
        <authorList>
            <person name="Jeong J.-H."/>
            <person name="Song I."/>
            <person name="Kim S."/>
            <person name="Choi T."/>
            <person name="Kim D."/>
            <person name="Ryu S."/>
            <person name="Kim W."/>
        </authorList>
    </citation>
    <scope>NUCLEOTIDE SEQUENCE [LARGE SCALE GENOMIC DNA]</scope>
    <source>
        <tissue evidence="2">Muscle</tissue>
    </source>
</reference>
<accession>A0A5B7HA85</accession>
<comment type="caution">
    <text evidence="2">The sequence shown here is derived from an EMBL/GenBank/DDBJ whole genome shotgun (WGS) entry which is preliminary data.</text>
</comment>
<evidence type="ECO:0000256" key="1">
    <source>
        <dbReference type="SAM" id="MobiDB-lite"/>
    </source>
</evidence>
<dbReference type="EMBL" id="VSRR010025769">
    <property type="protein sequence ID" value="MPC67093.1"/>
    <property type="molecule type" value="Genomic_DNA"/>
</dbReference>
<evidence type="ECO:0000313" key="2">
    <source>
        <dbReference type="EMBL" id="MPC67093.1"/>
    </source>
</evidence>
<evidence type="ECO:0000313" key="3">
    <source>
        <dbReference type="Proteomes" id="UP000324222"/>
    </source>
</evidence>
<sequence>MYKEGANKPNDHHCTLTPIPSTTTPTATITTITTTTSTITTKATNNNNSNLLDHVLTQWPLHFLSFPTGHHFLDTLAPRMPFKKKKTFLVQNKS</sequence>
<dbReference type="Proteomes" id="UP000324222">
    <property type="component" value="Unassembled WGS sequence"/>
</dbReference>
<protein>
    <submittedName>
        <fullName evidence="2">Uncharacterized protein</fullName>
    </submittedName>
</protein>
<gene>
    <name evidence="2" type="ORF">E2C01_061258</name>
</gene>
<organism evidence="2 3">
    <name type="scientific">Portunus trituberculatus</name>
    <name type="common">Swimming crab</name>
    <name type="synonym">Neptunus trituberculatus</name>
    <dbReference type="NCBI Taxonomy" id="210409"/>
    <lineage>
        <taxon>Eukaryota</taxon>
        <taxon>Metazoa</taxon>
        <taxon>Ecdysozoa</taxon>
        <taxon>Arthropoda</taxon>
        <taxon>Crustacea</taxon>
        <taxon>Multicrustacea</taxon>
        <taxon>Malacostraca</taxon>
        <taxon>Eumalacostraca</taxon>
        <taxon>Eucarida</taxon>
        <taxon>Decapoda</taxon>
        <taxon>Pleocyemata</taxon>
        <taxon>Brachyura</taxon>
        <taxon>Eubrachyura</taxon>
        <taxon>Portunoidea</taxon>
        <taxon>Portunidae</taxon>
        <taxon>Portuninae</taxon>
        <taxon>Portunus</taxon>
    </lineage>
</organism>
<dbReference type="AlphaFoldDB" id="A0A5B7HA85"/>
<feature type="region of interest" description="Disordered" evidence="1">
    <location>
        <begin position="1"/>
        <end position="21"/>
    </location>
</feature>
<name>A0A5B7HA85_PORTR</name>